<dbReference type="EMBL" id="JBHFQA010000005">
    <property type="protein sequence ID" value="KAL2098932.1"/>
    <property type="molecule type" value="Genomic_DNA"/>
</dbReference>
<dbReference type="PANTHER" id="PTHR47147">
    <property type="entry name" value="SYNCOILIN"/>
    <property type="match status" value="1"/>
</dbReference>
<dbReference type="Gene3D" id="1.20.5.170">
    <property type="match status" value="1"/>
</dbReference>
<evidence type="ECO:0008006" key="5">
    <source>
        <dbReference type="Google" id="ProtNLM"/>
    </source>
</evidence>
<reference evidence="3 4" key="1">
    <citation type="submission" date="2024-09" db="EMBL/GenBank/DDBJ databases">
        <title>A chromosome-level genome assembly of Gray's grenadier anchovy, Coilia grayii.</title>
        <authorList>
            <person name="Fu Z."/>
        </authorList>
    </citation>
    <scope>NUCLEOTIDE SEQUENCE [LARGE SCALE GENOMIC DNA]</scope>
    <source>
        <strain evidence="3">G4</strain>
        <tissue evidence="3">Muscle</tissue>
    </source>
</reference>
<keyword evidence="4" id="KW-1185">Reference proteome</keyword>
<accession>A0ABD1KID2</accession>
<organism evidence="3 4">
    <name type="scientific">Coilia grayii</name>
    <name type="common">Gray's grenadier anchovy</name>
    <dbReference type="NCBI Taxonomy" id="363190"/>
    <lineage>
        <taxon>Eukaryota</taxon>
        <taxon>Metazoa</taxon>
        <taxon>Chordata</taxon>
        <taxon>Craniata</taxon>
        <taxon>Vertebrata</taxon>
        <taxon>Euteleostomi</taxon>
        <taxon>Actinopterygii</taxon>
        <taxon>Neopterygii</taxon>
        <taxon>Teleostei</taxon>
        <taxon>Clupei</taxon>
        <taxon>Clupeiformes</taxon>
        <taxon>Clupeoidei</taxon>
        <taxon>Engraulidae</taxon>
        <taxon>Coilinae</taxon>
        <taxon>Coilia</taxon>
    </lineage>
</organism>
<feature type="coiled-coil region" evidence="1">
    <location>
        <begin position="307"/>
        <end position="387"/>
    </location>
</feature>
<dbReference type="Proteomes" id="UP001591681">
    <property type="component" value="Unassembled WGS sequence"/>
</dbReference>
<keyword evidence="1" id="KW-0175">Coiled coil</keyword>
<name>A0ABD1KID2_9TELE</name>
<feature type="region of interest" description="Disordered" evidence="2">
    <location>
        <begin position="1"/>
        <end position="30"/>
    </location>
</feature>
<protein>
    <recommendedName>
        <fullName evidence="5">Syncoilin</fullName>
    </recommendedName>
</protein>
<feature type="coiled-coil region" evidence="1">
    <location>
        <begin position="462"/>
        <end position="521"/>
    </location>
</feature>
<comment type="caution">
    <text evidence="3">The sequence shown here is derived from an EMBL/GenBank/DDBJ whole genome shotgun (WGS) entry which is preliminary data.</text>
</comment>
<dbReference type="PANTHER" id="PTHR47147:SF1">
    <property type="entry name" value="SYNCOILIN"/>
    <property type="match status" value="1"/>
</dbReference>
<gene>
    <name evidence="3" type="ORF">ACEWY4_005412</name>
</gene>
<feature type="region of interest" description="Disordered" evidence="2">
    <location>
        <begin position="109"/>
        <end position="164"/>
    </location>
</feature>
<evidence type="ECO:0000256" key="2">
    <source>
        <dbReference type="SAM" id="MobiDB-lite"/>
    </source>
</evidence>
<evidence type="ECO:0000313" key="4">
    <source>
        <dbReference type="Proteomes" id="UP001591681"/>
    </source>
</evidence>
<dbReference type="InterPro" id="IPR027702">
    <property type="entry name" value="Syncoilin"/>
</dbReference>
<evidence type="ECO:0000313" key="3">
    <source>
        <dbReference type="EMBL" id="KAL2098932.1"/>
    </source>
</evidence>
<sequence>MEPVETAMTQGVCQDQGPGEQMSSVGNEHEEDVLEEGILEGHVLEEDIHEEEAVEGDALHLGEASDSGDLVDSIVSNRVHVHITDSMHPQFVEMWDPFTVQMTTQVTSASPTAQASIPSIPEPSDLEPAQTSACVPMQTSVSPSEPITPQLPLQSPPPSSPVQSASTFTLIQAQTCVPVSKHNCGQMCAPPPPPAPTESVPPPAHATPEQMRCPASCPPMPYAQSHASLASSISVLCFAPLPAQTSPPLQWEVEKEVSAHFDGCLEEVSALERRRDTLVQELLELERPMVQAVQALQADLGQACGHLTRSQLQLLRLQEKVRQVKRKLLSATRHCIQSQVDLSALQYEVAQSVIAQEELQSEILDRLQEITQLREEHRKQMDSLRVKKRHRPRTTSDLSHCRRFSDDLSRYTRGNMKLLEDWYEPRVLALLRHRQSTDEALRMSRGLTEELRTRLTPLQEEVHRLALQRDCLEHRISLMEQEREESTTKYKESILCLEESMRELRTEVKIQRMANAELKQLKNSLILELRSYGYQHT</sequence>
<proteinExistence type="predicted"/>
<evidence type="ECO:0000256" key="1">
    <source>
        <dbReference type="SAM" id="Coils"/>
    </source>
</evidence>
<dbReference type="AlphaFoldDB" id="A0ABD1KID2"/>
<feature type="compositionally biased region" description="Polar residues" evidence="2">
    <location>
        <begin position="129"/>
        <end position="147"/>
    </location>
</feature>